<feature type="chain" id="PRO_5022896323" evidence="2">
    <location>
        <begin position="24"/>
        <end position="477"/>
    </location>
</feature>
<feature type="region of interest" description="Disordered" evidence="1">
    <location>
        <begin position="73"/>
        <end position="96"/>
    </location>
</feature>
<organism evidence="3 4">
    <name type="scientific">Limnoglobus roseus</name>
    <dbReference type="NCBI Taxonomy" id="2598579"/>
    <lineage>
        <taxon>Bacteria</taxon>
        <taxon>Pseudomonadati</taxon>
        <taxon>Planctomycetota</taxon>
        <taxon>Planctomycetia</taxon>
        <taxon>Gemmatales</taxon>
        <taxon>Gemmataceae</taxon>
        <taxon>Limnoglobus</taxon>
    </lineage>
</organism>
<proteinExistence type="predicted"/>
<evidence type="ECO:0000256" key="2">
    <source>
        <dbReference type="SAM" id="SignalP"/>
    </source>
</evidence>
<keyword evidence="4" id="KW-1185">Reference proteome</keyword>
<dbReference type="RefSeq" id="WP_149108322.1">
    <property type="nucleotide sequence ID" value="NZ_CP042425.1"/>
</dbReference>
<dbReference type="KEGG" id="lrs:PX52LOC_00198"/>
<dbReference type="Proteomes" id="UP000324974">
    <property type="component" value="Chromosome"/>
</dbReference>
<dbReference type="AlphaFoldDB" id="A0A5C1A881"/>
<feature type="signal peptide" evidence="2">
    <location>
        <begin position="1"/>
        <end position="23"/>
    </location>
</feature>
<protein>
    <submittedName>
        <fullName evidence="3">Uncharacterized protein</fullName>
    </submittedName>
</protein>
<gene>
    <name evidence="3" type="ORF">PX52LOC_00198</name>
</gene>
<evidence type="ECO:0000313" key="4">
    <source>
        <dbReference type="Proteomes" id="UP000324974"/>
    </source>
</evidence>
<feature type="region of interest" description="Disordered" evidence="1">
    <location>
        <begin position="341"/>
        <end position="377"/>
    </location>
</feature>
<evidence type="ECO:0000313" key="3">
    <source>
        <dbReference type="EMBL" id="QEL13344.1"/>
    </source>
</evidence>
<name>A0A5C1A881_9BACT</name>
<keyword evidence="2" id="KW-0732">Signal</keyword>
<reference evidence="4" key="1">
    <citation type="submission" date="2019-08" db="EMBL/GenBank/DDBJ databases">
        <title>Limnoglobus roseus gen. nov., sp. nov., a novel freshwater planctomycete with a giant genome from the family Gemmataceae.</title>
        <authorList>
            <person name="Kulichevskaya I.S."/>
            <person name="Naumoff D.G."/>
            <person name="Miroshnikov K."/>
            <person name="Ivanova A."/>
            <person name="Philippov D.A."/>
            <person name="Hakobyan A."/>
            <person name="Rijpstra I.C."/>
            <person name="Sinninghe Damste J.S."/>
            <person name="Liesack W."/>
            <person name="Dedysh S.N."/>
        </authorList>
    </citation>
    <scope>NUCLEOTIDE SEQUENCE [LARGE SCALE GENOMIC DNA]</scope>
    <source>
        <strain evidence="4">PX52</strain>
    </source>
</reference>
<accession>A0A5C1A881</accession>
<dbReference type="EMBL" id="CP042425">
    <property type="protein sequence ID" value="QEL13344.1"/>
    <property type="molecule type" value="Genomic_DNA"/>
</dbReference>
<evidence type="ECO:0000256" key="1">
    <source>
        <dbReference type="SAM" id="MobiDB-lite"/>
    </source>
</evidence>
<dbReference type="OrthoDB" id="292456at2"/>
<sequence length="477" mass="50547">MKRMPVRRSLAVLFAGVGTVAHAEPIPLVAQRPIRPAVQLVAVRAVAAPPETARGVPSTTPAPFDPFFDPNSLSPSRPGVAGPAMPNEGYATQPPPPQTQIMMSGGFPVNTATDPRTMAQPGQPRGVWSMLTDWTSDRTKAIKSTLGVQQQQLPDARVGQPFQQQQPFPQQAYPQQAYPQQQQSMMPMGQPYPTQPMPGQPMAGQPMPGQPFQGVTPAGRAAYAGNPAYRWYGWGTTTPGSNPYAPTGEYPSGSAQWYAMSRATPGAFPVPVTHPFRQPPGADAPAYAVRPAAPRKPVSDVPPPSFAFEPSAPSGPTAIAETPPFRYVPPDQLPVTTTVVPSVPPSGPPGGSEWRSPTMPLSSNTRNAPAVAKEETAWQPVTYTTPVTPPAPLTLVGQSLPASSGVDWQPPTLQERVQAICGTFVSAVEVKKLGTDAVIVRFNAPSDAVAERVAKAVSQLEELKPYTVTFDVAVAGK</sequence>